<dbReference type="InterPro" id="IPR003960">
    <property type="entry name" value="ATPase_AAA_CS"/>
</dbReference>
<protein>
    <submittedName>
        <fullName evidence="7">Pachytene checkpoint protein 2</fullName>
    </submittedName>
</protein>
<evidence type="ECO:0000313" key="7">
    <source>
        <dbReference type="EMBL" id="KAK1944462.1"/>
    </source>
</evidence>
<feature type="domain" description="AAA+ ATPase" evidence="6">
    <location>
        <begin position="180"/>
        <end position="332"/>
    </location>
</feature>
<dbReference type="Pfam" id="PF00004">
    <property type="entry name" value="AAA"/>
    <property type="match status" value="1"/>
</dbReference>
<dbReference type="GO" id="GO:0005694">
    <property type="term" value="C:chromosome"/>
    <property type="evidence" value="ECO:0007669"/>
    <property type="project" value="TreeGrafter"/>
</dbReference>
<evidence type="ECO:0000256" key="5">
    <source>
        <dbReference type="RuleBase" id="RU003651"/>
    </source>
</evidence>
<dbReference type="Gene3D" id="3.40.50.300">
    <property type="entry name" value="P-loop containing nucleotide triphosphate hydrolases"/>
    <property type="match status" value="1"/>
</dbReference>
<dbReference type="GO" id="GO:0005524">
    <property type="term" value="F:ATP binding"/>
    <property type="evidence" value="ECO:0007669"/>
    <property type="project" value="UniProtKB-KW"/>
</dbReference>
<organism evidence="7 8">
    <name type="scientific">Phytophthora citrophthora</name>
    <dbReference type="NCBI Taxonomy" id="4793"/>
    <lineage>
        <taxon>Eukaryota</taxon>
        <taxon>Sar</taxon>
        <taxon>Stramenopiles</taxon>
        <taxon>Oomycota</taxon>
        <taxon>Peronosporomycetes</taxon>
        <taxon>Peronosporales</taxon>
        <taxon>Peronosporaceae</taxon>
        <taxon>Phytophthora</taxon>
    </lineage>
</organism>
<name>A0AAD9GTH2_9STRA</name>
<dbReference type="Proteomes" id="UP001259832">
    <property type="component" value="Unassembled WGS sequence"/>
</dbReference>
<evidence type="ECO:0000313" key="8">
    <source>
        <dbReference type="Proteomes" id="UP001259832"/>
    </source>
</evidence>
<dbReference type="SUPFAM" id="SSF52540">
    <property type="entry name" value="P-loop containing nucleoside triphosphate hydrolases"/>
    <property type="match status" value="1"/>
</dbReference>
<evidence type="ECO:0000256" key="1">
    <source>
        <dbReference type="ARBA" id="ARBA00007271"/>
    </source>
</evidence>
<dbReference type="PANTHER" id="PTHR45991">
    <property type="entry name" value="PACHYTENE CHECKPOINT PROTEIN 2"/>
    <property type="match status" value="1"/>
</dbReference>
<dbReference type="InterPro" id="IPR003959">
    <property type="entry name" value="ATPase_AAA_core"/>
</dbReference>
<dbReference type="Pfam" id="PF23242">
    <property type="entry name" value="AAA_lid_TRIP13_C"/>
    <property type="match status" value="1"/>
</dbReference>
<reference evidence="7" key="1">
    <citation type="submission" date="2023-08" db="EMBL/GenBank/DDBJ databases">
        <title>Reference Genome Resource for the Citrus Pathogen Phytophthora citrophthora.</title>
        <authorList>
            <person name="Moller H."/>
            <person name="Coetzee B."/>
            <person name="Rose L.J."/>
            <person name="Van Niekerk J.M."/>
        </authorList>
    </citation>
    <scope>NUCLEOTIDE SEQUENCE</scope>
    <source>
        <strain evidence="7">STE-U-9442</strain>
    </source>
</reference>
<dbReference type="FunFam" id="3.40.50.300:FF:000680">
    <property type="entry name" value="pachytene checkpoint protein 2 homolog"/>
    <property type="match status" value="1"/>
</dbReference>
<dbReference type="PANTHER" id="PTHR45991:SF1">
    <property type="entry name" value="PACHYTENE CHECKPOINT PROTEIN 2 HOMOLOG"/>
    <property type="match status" value="1"/>
</dbReference>
<dbReference type="InterPro" id="IPR044539">
    <property type="entry name" value="Pch2-like"/>
</dbReference>
<keyword evidence="8" id="KW-1185">Reference proteome</keyword>
<dbReference type="GO" id="GO:0007131">
    <property type="term" value="P:reciprocal meiotic recombination"/>
    <property type="evidence" value="ECO:0007669"/>
    <property type="project" value="TreeGrafter"/>
</dbReference>
<comment type="caution">
    <text evidence="7">The sequence shown here is derived from an EMBL/GenBank/DDBJ whole genome shotgun (WGS) entry which is preliminary data.</text>
</comment>
<evidence type="ECO:0000256" key="2">
    <source>
        <dbReference type="ARBA" id="ARBA00022741"/>
    </source>
</evidence>
<dbReference type="PROSITE" id="PS00674">
    <property type="entry name" value="AAA"/>
    <property type="match status" value="1"/>
</dbReference>
<evidence type="ECO:0000259" key="6">
    <source>
        <dbReference type="SMART" id="SM00382"/>
    </source>
</evidence>
<keyword evidence="2 5" id="KW-0547">Nucleotide-binding</keyword>
<dbReference type="EMBL" id="JASMQC010000006">
    <property type="protein sequence ID" value="KAK1944462.1"/>
    <property type="molecule type" value="Genomic_DNA"/>
</dbReference>
<dbReference type="SMART" id="SM00382">
    <property type="entry name" value="AAA"/>
    <property type="match status" value="1"/>
</dbReference>
<dbReference type="CDD" id="cd19508">
    <property type="entry name" value="RecA-like_Pch2-like"/>
    <property type="match status" value="1"/>
</dbReference>
<dbReference type="InterPro" id="IPR027417">
    <property type="entry name" value="P-loop_NTPase"/>
</dbReference>
<comment type="similarity">
    <text evidence="1">Belongs to the AAA ATPase family. PCH2 subfamily.</text>
</comment>
<proteinExistence type="inferred from homology"/>
<dbReference type="Pfam" id="PF23563">
    <property type="entry name" value="TRIP13_N"/>
    <property type="match status" value="1"/>
</dbReference>
<keyword evidence="4" id="KW-0469">Meiosis</keyword>
<dbReference type="InterPro" id="IPR003593">
    <property type="entry name" value="AAA+_ATPase"/>
</dbReference>
<evidence type="ECO:0000256" key="3">
    <source>
        <dbReference type="ARBA" id="ARBA00022840"/>
    </source>
</evidence>
<dbReference type="AlphaFoldDB" id="A0AAD9GTH2"/>
<dbReference type="GO" id="GO:0051598">
    <property type="term" value="P:meiotic recombination checkpoint signaling"/>
    <property type="evidence" value="ECO:0007669"/>
    <property type="project" value="TreeGrafter"/>
</dbReference>
<gene>
    <name evidence="7" type="ORF">P3T76_004374</name>
</gene>
<dbReference type="PRINTS" id="PR00830">
    <property type="entry name" value="ENDOLAPTASE"/>
</dbReference>
<dbReference type="GO" id="GO:0016887">
    <property type="term" value="F:ATP hydrolysis activity"/>
    <property type="evidence" value="ECO:0007669"/>
    <property type="project" value="InterPro"/>
</dbReference>
<dbReference type="GO" id="GO:0005634">
    <property type="term" value="C:nucleus"/>
    <property type="evidence" value="ECO:0007669"/>
    <property type="project" value="TreeGrafter"/>
</dbReference>
<accession>A0AAD9GTH2</accession>
<dbReference type="InterPro" id="IPR058249">
    <property type="entry name" value="Pch2_C"/>
</dbReference>
<keyword evidence="3 5" id="KW-0067">ATP-binding</keyword>
<sequence>MKVLRHVHGASVLVCLALNWLVNKTTWLLVEVCMRQESAADFAQVSAAVAEYLGATCSFFIKGIIVLPGDSPLNPHVECINVTEFDGEESEDVIGTGVPSSDAHLVMHVFKLSDEAPAEETTDDDENVATCQQTVLPSASFDGLWDSLIFDSEVKRNVLDYAMTAMLFSDSKVNPHIISWNRVVLLHGPPGTGKTSLCKALAHKLSIRLASRYPNAVLLEINAHSLFSKWFSESGKLVMKLFRQIQELVEDEESLICVLIDEVESLTAARKSAVSGSEPSDAIRVVNALLTQLDALKRHSNVLILTTSNITEAIDIAFVDRADIKQYVDFSNTTITGKGYIGLPSCHARYDILRSCIEELRRVRILQPTTQPLFAYQELMRRKASRKRVVDQMTSTSGTEDLELSMGLLQAAEMAEGFSGRALRKLPFQTHAFFIQSRTTTVSEFIDFLVQTIQREIQHKQQLTSA</sequence>
<evidence type="ECO:0000256" key="4">
    <source>
        <dbReference type="ARBA" id="ARBA00023254"/>
    </source>
</evidence>